<organism evidence="5 6">
    <name type="scientific">Roseovarius litoreus</name>
    <dbReference type="NCBI Taxonomy" id="1155722"/>
    <lineage>
        <taxon>Bacteria</taxon>
        <taxon>Pseudomonadati</taxon>
        <taxon>Pseudomonadota</taxon>
        <taxon>Alphaproteobacteria</taxon>
        <taxon>Rhodobacterales</taxon>
        <taxon>Roseobacteraceae</taxon>
        <taxon>Roseovarius</taxon>
    </lineage>
</organism>
<keyword evidence="6" id="KW-1185">Reference proteome</keyword>
<proteinExistence type="inferred from homology"/>
<dbReference type="GO" id="GO:0005829">
    <property type="term" value="C:cytosol"/>
    <property type="evidence" value="ECO:0007669"/>
    <property type="project" value="TreeGrafter"/>
</dbReference>
<dbReference type="AlphaFoldDB" id="A0A1M7DVQ8"/>
<gene>
    <name evidence="5" type="ORF">SAMN05443432_10384</name>
</gene>
<dbReference type="PANTHER" id="PTHR43434:SF1">
    <property type="entry name" value="PHOSPHOGLYCOLATE PHOSPHATASE"/>
    <property type="match status" value="1"/>
</dbReference>
<dbReference type="Pfam" id="PF13419">
    <property type="entry name" value="HAD_2"/>
    <property type="match status" value="1"/>
</dbReference>
<dbReference type="Gene3D" id="1.10.150.240">
    <property type="entry name" value="Putative phosphatase, domain 2"/>
    <property type="match status" value="1"/>
</dbReference>
<dbReference type="Proteomes" id="UP000322545">
    <property type="component" value="Unassembled WGS sequence"/>
</dbReference>
<protein>
    <recommendedName>
        <fullName evidence="4">phosphoglycolate phosphatase</fullName>
        <ecNumber evidence="4">3.1.3.18</ecNumber>
    </recommendedName>
</protein>
<dbReference type="NCBIfam" id="TIGR01549">
    <property type="entry name" value="HAD-SF-IA-v1"/>
    <property type="match status" value="1"/>
</dbReference>
<evidence type="ECO:0000256" key="2">
    <source>
        <dbReference type="ARBA" id="ARBA00004818"/>
    </source>
</evidence>
<dbReference type="EMBL" id="FRCB01000003">
    <property type="protein sequence ID" value="SHL83582.1"/>
    <property type="molecule type" value="Genomic_DNA"/>
</dbReference>
<accession>A0A1M7DVQ8</accession>
<name>A0A1M7DVQ8_9RHOB</name>
<dbReference type="InterPro" id="IPR041492">
    <property type="entry name" value="HAD_2"/>
</dbReference>
<comment type="similarity">
    <text evidence="3">Belongs to the HAD-like hydrolase superfamily. CbbY/CbbZ/Gph/YieH family.</text>
</comment>
<sequence>MTTIASGIARKIDGILFDKDGTLFDFNATWNVWAQTTIHDLAGGEPATMARIALEIDFDLENGRFNPQSPVIAGTNREAAECMGRALPERSIEEIEYLLMMSAAEAPLAPAVPLAAFLEGLAAQGIALGVMTNDTEYGARSHLRSAGVEEHFDFIAGFDSGHGAKPAPGPLLAFARHVSLLPERVVMVGDSTHDLLAGRAAGMQTVGVLTGLAGHDDLAPLADAVLPDIGHLPAWMLA</sequence>
<dbReference type="PANTHER" id="PTHR43434">
    <property type="entry name" value="PHOSPHOGLYCOLATE PHOSPHATASE"/>
    <property type="match status" value="1"/>
</dbReference>
<dbReference type="RefSeq" id="WP_149778900.1">
    <property type="nucleotide sequence ID" value="NZ_FRCB01000003.1"/>
</dbReference>
<evidence type="ECO:0000256" key="4">
    <source>
        <dbReference type="ARBA" id="ARBA00013078"/>
    </source>
</evidence>
<comment type="catalytic activity">
    <reaction evidence="1">
        <text>2-phosphoglycolate + H2O = glycolate + phosphate</text>
        <dbReference type="Rhea" id="RHEA:14369"/>
        <dbReference type="ChEBI" id="CHEBI:15377"/>
        <dbReference type="ChEBI" id="CHEBI:29805"/>
        <dbReference type="ChEBI" id="CHEBI:43474"/>
        <dbReference type="ChEBI" id="CHEBI:58033"/>
        <dbReference type="EC" id="3.1.3.18"/>
    </reaction>
</comment>
<dbReference type="SFLD" id="SFLDG01129">
    <property type="entry name" value="C1.5:_HAD__Beta-PGM__Phosphata"/>
    <property type="match status" value="1"/>
</dbReference>
<evidence type="ECO:0000256" key="3">
    <source>
        <dbReference type="ARBA" id="ARBA00006171"/>
    </source>
</evidence>
<dbReference type="InterPro" id="IPR050155">
    <property type="entry name" value="HAD-like_hydrolase_sf"/>
</dbReference>
<dbReference type="SFLD" id="SFLDS00003">
    <property type="entry name" value="Haloacid_Dehalogenase"/>
    <property type="match status" value="1"/>
</dbReference>
<dbReference type="GO" id="GO:0008967">
    <property type="term" value="F:phosphoglycolate phosphatase activity"/>
    <property type="evidence" value="ECO:0007669"/>
    <property type="project" value="UniProtKB-EC"/>
</dbReference>
<evidence type="ECO:0000256" key="1">
    <source>
        <dbReference type="ARBA" id="ARBA00000830"/>
    </source>
</evidence>
<dbReference type="InterPro" id="IPR006439">
    <property type="entry name" value="HAD-SF_hydro_IA"/>
</dbReference>
<dbReference type="Gene3D" id="3.40.50.1000">
    <property type="entry name" value="HAD superfamily/HAD-like"/>
    <property type="match status" value="1"/>
</dbReference>
<dbReference type="InterPro" id="IPR023198">
    <property type="entry name" value="PGP-like_dom2"/>
</dbReference>
<evidence type="ECO:0000313" key="6">
    <source>
        <dbReference type="Proteomes" id="UP000322545"/>
    </source>
</evidence>
<dbReference type="SUPFAM" id="SSF56784">
    <property type="entry name" value="HAD-like"/>
    <property type="match status" value="1"/>
</dbReference>
<evidence type="ECO:0000313" key="5">
    <source>
        <dbReference type="EMBL" id="SHL83582.1"/>
    </source>
</evidence>
<comment type="pathway">
    <text evidence="2">Organic acid metabolism; glycolate biosynthesis; glycolate from 2-phosphoglycolate: step 1/1.</text>
</comment>
<reference evidence="5 6" key="1">
    <citation type="submission" date="2016-11" db="EMBL/GenBank/DDBJ databases">
        <authorList>
            <person name="Varghese N."/>
            <person name="Submissions S."/>
        </authorList>
    </citation>
    <scope>NUCLEOTIDE SEQUENCE [LARGE SCALE GENOMIC DNA]</scope>
    <source>
        <strain evidence="5 6">DSM 28249</strain>
    </source>
</reference>
<dbReference type="InterPro" id="IPR036412">
    <property type="entry name" value="HAD-like_sf"/>
</dbReference>
<dbReference type="GO" id="GO:0006281">
    <property type="term" value="P:DNA repair"/>
    <property type="evidence" value="ECO:0007669"/>
    <property type="project" value="TreeGrafter"/>
</dbReference>
<dbReference type="InterPro" id="IPR023214">
    <property type="entry name" value="HAD_sf"/>
</dbReference>
<dbReference type="EC" id="3.1.3.18" evidence="4"/>